<dbReference type="SUPFAM" id="SSF48317">
    <property type="entry name" value="Acid phosphatase/Vanadium-dependent haloperoxidase"/>
    <property type="match status" value="1"/>
</dbReference>
<feature type="domain" description="Phosphatidic acid phosphatase type 2/haloperoxidase" evidence="2">
    <location>
        <begin position="98"/>
        <end position="217"/>
    </location>
</feature>
<accession>A0A3B7LVM2</accession>
<feature type="transmembrane region" description="Helical" evidence="1">
    <location>
        <begin position="143"/>
        <end position="161"/>
    </location>
</feature>
<protein>
    <submittedName>
        <fullName evidence="3">Phosphatase PAP2 family protein</fullName>
    </submittedName>
</protein>
<feature type="transmembrane region" description="Helical" evidence="1">
    <location>
        <begin position="62"/>
        <end position="82"/>
    </location>
</feature>
<dbReference type="CDD" id="cd03396">
    <property type="entry name" value="PAP2_like_6"/>
    <property type="match status" value="1"/>
</dbReference>
<keyword evidence="1" id="KW-1133">Transmembrane helix</keyword>
<dbReference type="AlphaFoldDB" id="A0A3B7LVM2"/>
<gene>
    <name evidence="3" type="ORF">CDG60_05145</name>
</gene>
<name>A0A3B7LVM2_9GAMM</name>
<keyword evidence="1" id="KW-0472">Membrane</keyword>
<evidence type="ECO:0000313" key="4">
    <source>
        <dbReference type="Proteomes" id="UP000263753"/>
    </source>
</evidence>
<organism evidence="3 4">
    <name type="scientific">Acinetobacter chinensis</name>
    <dbReference type="NCBI Taxonomy" id="2004650"/>
    <lineage>
        <taxon>Bacteria</taxon>
        <taxon>Pseudomonadati</taxon>
        <taxon>Pseudomonadota</taxon>
        <taxon>Gammaproteobacteria</taxon>
        <taxon>Moraxellales</taxon>
        <taxon>Moraxellaceae</taxon>
        <taxon>Acinetobacter</taxon>
    </lineage>
</organism>
<keyword evidence="1" id="KW-0812">Transmembrane</keyword>
<evidence type="ECO:0000313" key="3">
    <source>
        <dbReference type="EMBL" id="AXY56014.1"/>
    </source>
</evidence>
<dbReference type="Proteomes" id="UP000263753">
    <property type="component" value="Chromosome"/>
</dbReference>
<dbReference type="Pfam" id="PF01569">
    <property type="entry name" value="PAP2"/>
    <property type="match status" value="1"/>
</dbReference>
<dbReference type="EMBL" id="CP032134">
    <property type="protein sequence ID" value="AXY56014.1"/>
    <property type="molecule type" value="Genomic_DNA"/>
</dbReference>
<dbReference type="InterPro" id="IPR036938">
    <property type="entry name" value="PAP2/HPO_sf"/>
</dbReference>
<dbReference type="KEGG" id="achi:CDG60_05145"/>
<feature type="transmembrane region" description="Helical" evidence="1">
    <location>
        <begin position="200"/>
        <end position="221"/>
    </location>
</feature>
<proteinExistence type="predicted"/>
<feature type="transmembrane region" description="Helical" evidence="1">
    <location>
        <begin position="168"/>
        <end position="188"/>
    </location>
</feature>
<sequence length="234" mass="26880">MYEQQRFFLIQVCLLLISFCVLWVFFPVGGSIDLALIHPWINETGLFPLKNDWFLAKLNHSYVKTMIIGVYSLFFLCWLASFKMEQLKPRRTEFGYFFWVSMLCTISIGVLKSHSAHACPWSMILPSAEGFYWDFHSTQGHCFPGGHASAGFALMTGYFVYRQKQPARAVFFLISGLILGFLMGWAQMMRGAHFLSHNLWTGWVTWLINCVVYAVMLKMGYTGAAPATFMKKIL</sequence>
<feature type="transmembrane region" description="Helical" evidence="1">
    <location>
        <begin position="7"/>
        <end position="26"/>
    </location>
</feature>
<feature type="transmembrane region" description="Helical" evidence="1">
    <location>
        <begin position="94"/>
        <end position="111"/>
    </location>
</feature>
<evidence type="ECO:0000256" key="1">
    <source>
        <dbReference type="SAM" id="Phobius"/>
    </source>
</evidence>
<dbReference type="InterPro" id="IPR000326">
    <property type="entry name" value="PAP2/HPO"/>
</dbReference>
<dbReference type="RefSeq" id="WP_087514257.1">
    <property type="nucleotide sequence ID" value="NZ_CP032134.1"/>
</dbReference>
<reference evidence="4" key="1">
    <citation type="submission" date="2018-09" db="EMBL/GenBank/DDBJ databases">
        <title>The complete genome of Acinetobacter sp. strain WCHAc010005.</title>
        <authorList>
            <person name="Hu Y."/>
            <person name="Long H."/>
            <person name="Feng Y."/>
            <person name="Zong Z."/>
        </authorList>
    </citation>
    <scope>NUCLEOTIDE SEQUENCE [LARGE SCALE GENOMIC DNA]</scope>
    <source>
        <strain evidence="4">WCHAc010005</strain>
    </source>
</reference>
<evidence type="ECO:0000259" key="2">
    <source>
        <dbReference type="Pfam" id="PF01569"/>
    </source>
</evidence>